<protein>
    <recommendedName>
        <fullName evidence="4">Yip1 domain-containing protein</fullName>
    </recommendedName>
</protein>
<organism evidence="2 3">
    <name type="scientific">Clostridium perfringens</name>
    <dbReference type="NCBI Taxonomy" id="1502"/>
    <lineage>
        <taxon>Bacteria</taxon>
        <taxon>Bacillati</taxon>
        <taxon>Bacillota</taxon>
        <taxon>Clostridia</taxon>
        <taxon>Eubacteriales</taxon>
        <taxon>Clostridiaceae</taxon>
        <taxon>Clostridium</taxon>
    </lineage>
</organism>
<reference evidence="2 3" key="1">
    <citation type="submission" date="2020-12" db="EMBL/GenBank/DDBJ databases">
        <title>Comparative genomics of Clostridium perfringens reveals patterns of host-associated phylogenetic clades and virulence factors.</title>
        <authorList>
            <person name="Smith A.H."/>
            <person name="Geier R."/>
        </authorList>
    </citation>
    <scope>NUCLEOTIDE SEQUENCE [LARGE SCALE GENOMIC DNA]</scope>
    <source>
        <strain evidence="2 3">CHD15829P</strain>
    </source>
</reference>
<feature type="transmembrane region" description="Helical" evidence="1">
    <location>
        <begin position="163"/>
        <end position="181"/>
    </location>
</feature>
<feature type="transmembrane region" description="Helical" evidence="1">
    <location>
        <begin position="124"/>
        <end position="142"/>
    </location>
</feature>
<feature type="transmembrane region" description="Helical" evidence="1">
    <location>
        <begin position="99"/>
        <end position="118"/>
    </location>
</feature>
<evidence type="ECO:0000313" key="2">
    <source>
        <dbReference type="EMBL" id="MBO3417822.1"/>
    </source>
</evidence>
<dbReference type="EMBL" id="JAENRE010000010">
    <property type="protein sequence ID" value="MBO3417822.1"/>
    <property type="molecule type" value="Genomic_DNA"/>
</dbReference>
<keyword evidence="1" id="KW-0812">Transmembrane</keyword>
<dbReference type="RefSeq" id="WP_003464815.1">
    <property type="nucleotide sequence ID" value="NZ_CATNXL010000004.1"/>
</dbReference>
<sequence length="182" mass="20822">MEKNFEYFLLKLKDLIRSYISKFIFSLGVGGLMSLYVTELFRIKLLPSLNGVDEIYNVLMNLNIKGINFIEPFILIISLILIISAPLVSKNFSGKALKLVFLILAFGLEIISCISVFIKGEISNSFILMNIIIFTYFVWLIIDILKIIYSWSRIDKLSENQVDVTKLTLIWAVIAFLLGLLK</sequence>
<dbReference type="Proteomes" id="UP000668358">
    <property type="component" value="Unassembled WGS sequence"/>
</dbReference>
<evidence type="ECO:0000313" key="3">
    <source>
        <dbReference type="Proteomes" id="UP000668358"/>
    </source>
</evidence>
<evidence type="ECO:0008006" key="4">
    <source>
        <dbReference type="Google" id="ProtNLM"/>
    </source>
</evidence>
<keyword evidence="1" id="KW-1133">Transmembrane helix</keyword>
<feature type="transmembrane region" description="Helical" evidence="1">
    <location>
        <begin position="69"/>
        <end position="87"/>
    </location>
</feature>
<comment type="caution">
    <text evidence="2">The sequence shown here is derived from an EMBL/GenBank/DDBJ whole genome shotgun (WGS) entry which is preliminary data.</text>
</comment>
<evidence type="ECO:0000256" key="1">
    <source>
        <dbReference type="SAM" id="Phobius"/>
    </source>
</evidence>
<feature type="transmembrane region" description="Helical" evidence="1">
    <location>
        <begin position="20"/>
        <end position="38"/>
    </location>
</feature>
<gene>
    <name evidence="2" type="ORF">JJB78_15135</name>
</gene>
<proteinExistence type="predicted"/>
<keyword evidence="1" id="KW-0472">Membrane</keyword>
<name>A0ABD4PRH5_CLOPF</name>
<accession>A0ABD4PRH5</accession>
<dbReference type="AlphaFoldDB" id="A0ABD4PRH5"/>